<dbReference type="Proteomes" id="UP000245626">
    <property type="component" value="Unassembled WGS sequence"/>
</dbReference>
<evidence type="ECO:0000313" key="2">
    <source>
        <dbReference type="Proteomes" id="UP000245626"/>
    </source>
</evidence>
<gene>
    <name evidence="1" type="ORF">IE53DRAFT_316074</name>
</gene>
<sequence length="322" mass="33777">MRFQSLGIVAFSVAALTSSVLSAPTSIVEADKRIPETDVLLTLAGERSIEPRDNTAATTPVTNGAQYSFPAQLSQSAYCGLAVGAKIGDATILYKGGDGGATPMYYIAYSATKGIVVSHQGTNTSSLASISNDVNFKLTNVDSRLSYLGSGAQVSTGFQTAWLRTADTILSQVKTALTKYPGAKVFTTGHSLGASISLLDALYLKKQLPSNSVSSITFGLPRTGNQAFANAVDSNLAGFVHINNGRDPVPRLPGTGFDFIQVSGEIWINPANGNAAVNCPGQENFNCIRSVDPLLFNVDDHTGTYFRVRIAGRGANCPAVIA</sequence>
<protein>
    <submittedName>
        <fullName evidence="1">Alpha/beta-hydrolase</fullName>
    </submittedName>
</protein>
<keyword evidence="2" id="KW-1185">Reference proteome</keyword>
<organism evidence="1 2">
    <name type="scientific">Violaceomyces palustris</name>
    <dbReference type="NCBI Taxonomy" id="1673888"/>
    <lineage>
        <taxon>Eukaryota</taxon>
        <taxon>Fungi</taxon>
        <taxon>Dikarya</taxon>
        <taxon>Basidiomycota</taxon>
        <taxon>Ustilaginomycotina</taxon>
        <taxon>Ustilaginomycetes</taxon>
        <taxon>Violaceomycetales</taxon>
        <taxon>Violaceomycetaceae</taxon>
        <taxon>Violaceomyces</taxon>
    </lineage>
</organism>
<dbReference type="EMBL" id="KZ819948">
    <property type="protein sequence ID" value="PWN50289.1"/>
    <property type="molecule type" value="Genomic_DNA"/>
</dbReference>
<reference evidence="1 2" key="1">
    <citation type="journal article" date="2018" name="Mol. Biol. Evol.">
        <title>Broad Genomic Sampling Reveals a Smut Pathogenic Ancestry of the Fungal Clade Ustilaginomycotina.</title>
        <authorList>
            <person name="Kijpornyongpan T."/>
            <person name="Mondo S.J."/>
            <person name="Barry K."/>
            <person name="Sandor L."/>
            <person name="Lee J."/>
            <person name="Lipzen A."/>
            <person name="Pangilinan J."/>
            <person name="LaButti K."/>
            <person name="Hainaut M."/>
            <person name="Henrissat B."/>
            <person name="Grigoriev I.V."/>
            <person name="Spatafora J.W."/>
            <person name="Aime M.C."/>
        </authorList>
    </citation>
    <scope>NUCLEOTIDE SEQUENCE [LARGE SCALE GENOMIC DNA]</scope>
    <source>
        <strain evidence="1 2">SA 807</strain>
    </source>
</reference>
<accession>A0ACD0NX37</accession>
<name>A0ACD0NX37_9BASI</name>
<evidence type="ECO:0000313" key="1">
    <source>
        <dbReference type="EMBL" id="PWN50289.1"/>
    </source>
</evidence>
<proteinExistence type="predicted"/>